<dbReference type="Proteomes" id="UP000009081">
    <property type="component" value="Plasmid megaplasmid"/>
</dbReference>
<dbReference type="AlphaFoldDB" id="C5B571"/>
<proteinExistence type="predicted"/>
<dbReference type="KEGG" id="mea:Mex_2p0759"/>
<keyword evidence="1" id="KW-0614">Plasmid</keyword>
<accession>C5B571</accession>
<dbReference type="EMBL" id="CP001511">
    <property type="protein sequence ID" value="ACS43603.1"/>
    <property type="molecule type" value="Genomic_DNA"/>
</dbReference>
<organism evidence="1 2">
    <name type="scientific">Methylorubrum extorquens (strain ATCC 14718 / DSM 1338 / JCM 2805 / NCIMB 9133 / AM1)</name>
    <name type="common">Methylobacterium extorquens</name>
    <dbReference type="NCBI Taxonomy" id="272630"/>
    <lineage>
        <taxon>Bacteria</taxon>
        <taxon>Pseudomonadati</taxon>
        <taxon>Pseudomonadota</taxon>
        <taxon>Alphaproteobacteria</taxon>
        <taxon>Hyphomicrobiales</taxon>
        <taxon>Methylobacteriaceae</taxon>
        <taxon>Methylorubrum</taxon>
    </lineage>
</organism>
<evidence type="ECO:0000313" key="2">
    <source>
        <dbReference type="Proteomes" id="UP000009081"/>
    </source>
</evidence>
<sequence length="144" mass="15176">MDAYAEAADEIMIEIAGRTLPVEFRVSPANPLWLGDAGAGPRLYHWNCRLGGDAPIEFHHTQSWPDFDAATAVGCLVADAEDVQAAGSLSAWIDACGLDPAAGEMPGRLAQVYEAIVAYLPRIQNLIAPPAPETGPSFAPSFAA</sequence>
<name>C5B571_METEA</name>
<dbReference type="HOGENOM" id="CLU_1794245_0_0_5"/>
<protein>
    <submittedName>
        <fullName evidence="1">Uncharacterized protein</fullName>
    </submittedName>
</protein>
<evidence type="ECO:0000313" key="1">
    <source>
        <dbReference type="EMBL" id="ACS43603.1"/>
    </source>
</evidence>
<keyword evidence="2" id="KW-1185">Reference proteome</keyword>
<dbReference type="RefSeq" id="WP_012754041.1">
    <property type="nucleotide sequence ID" value="NC_012811.1"/>
</dbReference>
<reference evidence="1 2" key="1">
    <citation type="journal article" date="2009" name="PLoS ONE">
        <title>Methylobacterium genome sequences: a reference blueprint to investigate microbial metabolism of C1 compounds from natural and industrial sources.</title>
        <authorList>
            <person name="Vuilleumier S."/>
            <person name="Chistoserdova L."/>
            <person name="Lee M.-C."/>
            <person name="Bringel F."/>
            <person name="Lajus A."/>
            <person name="Zhou Y."/>
            <person name="Gourion B."/>
            <person name="Barbe V."/>
            <person name="Chang J."/>
            <person name="Cruveiller S."/>
            <person name="Dossat C."/>
            <person name="Gillett W."/>
            <person name="Gruffaz C."/>
            <person name="Haugen E."/>
            <person name="Hourcade E."/>
            <person name="Levy R."/>
            <person name="Mangenot S."/>
            <person name="Muller E."/>
            <person name="Nadalig T."/>
            <person name="Pagni M."/>
            <person name="Penny C."/>
            <person name="Peyraud R."/>
            <person name="Robinson D.G."/>
            <person name="Roche D."/>
            <person name="Rouy Z."/>
            <person name="Saenampechek C."/>
            <person name="Salvignol G."/>
            <person name="Vallenet D."/>
            <person name="Wu Z."/>
            <person name="Marx C.J."/>
            <person name="Vorholt J.A."/>
            <person name="Olson M.V."/>
            <person name="Kaul R."/>
            <person name="Weissenbach J."/>
            <person name="Medigue C."/>
            <person name="Lidstrom M.E."/>
        </authorList>
    </citation>
    <scope>NUCLEOTIDE SEQUENCE [LARGE SCALE GENOMIC DNA]</scope>
    <source>
        <strain evidence="2">ATCC 14718 / DSM 1338 / JCM 2805 / NCIMB 9133 / AM1</strain>
    </source>
</reference>
<geneLocation type="plasmid" evidence="1 2">
    <name>megaplasmid</name>
</geneLocation>
<gene>
    <name evidence="1" type="ordered locus">MexAM1_META2p0759</name>
</gene>